<reference evidence="3" key="1">
    <citation type="submission" date="2013-02" db="EMBL/GenBank/DDBJ databases">
        <authorList>
            <person name="Hughes D."/>
        </authorList>
    </citation>
    <scope>NUCLEOTIDE SEQUENCE</scope>
    <source>
        <strain>Durham</strain>
        <strain evidence="3">NC isolate 2 -- Noor lab</strain>
    </source>
</reference>
<sequence>MQIVPRSLETGFLQDDSRGNGHGAARESFSLPVQNHHGFPINSSKNLYILTTFECFLVQS</sequence>
<dbReference type="EnsemblMetazoa" id="MESCA006677-RA">
    <property type="protein sequence ID" value="MESCA006677-PA"/>
    <property type="gene ID" value="MESCA006677"/>
</dbReference>
<evidence type="ECO:0000313" key="3">
    <source>
        <dbReference type="Proteomes" id="UP000015102"/>
    </source>
</evidence>
<dbReference type="EMBL" id="CAQQ02178136">
    <property type="status" value="NOT_ANNOTATED_CDS"/>
    <property type="molecule type" value="Genomic_DNA"/>
</dbReference>
<keyword evidence="3" id="KW-1185">Reference proteome</keyword>
<reference evidence="2" key="2">
    <citation type="submission" date="2015-06" db="UniProtKB">
        <authorList>
            <consortium name="EnsemblMetazoa"/>
        </authorList>
    </citation>
    <scope>IDENTIFICATION</scope>
</reference>
<dbReference type="HOGENOM" id="CLU_2944356_0_0_1"/>
<evidence type="ECO:0000256" key="1">
    <source>
        <dbReference type="SAM" id="MobiDB-lite"/>
    </source>
</evidence>
<feature type="region of interest" description="Disordered" evidence="1">
    <location>
        <begin position="1"/>
        <end position="27"/>
    </location>
</feature>
<dbReference type="AlphaFoldDB" id="T1GSL7"/>
<name>T1GSL7_MEGSC</name>
<accession>T1GSL7</accession>
<proteinExistence type="predicted"/>
<protein>
    <submittedName>
        <fullName evidence="2">Uncharacterized protein</fullName>
    </submittedName>
</protein>
<organism evidence="2 3">
    <name type="scientific">Megaselia scalaris</name>
    <name type="common">Humpbacked fly</name>
    <name type="synonym">Phora scalaris</name>
    <dbReference type="NCBI Taxonomy" id="36166"/>
    <lineage>
        <taxon>Eukaryota</taxon>
        <taxon>Metazoa</taxon>
        <taxon>Ecdysozoa</taxon>
        <taxon>Arthropoda</taxon>
        <taxon>Hexapoda</taxon>
        <taxon>Insecta</taxon>
        <taxon>Pterygota</taxon>
        <taxon>Neoptera</taxon>
        <taxon>Endopterygota</taxon>
        <taxon>Diptera</taxon>
        <taxon>Brachycera</taxon>
        <taxon>Muscomorpha</taxon>
        <taxon>Platypezoidea</taxon>
        <taxon>Phoridae</taxon>
        <taxon>Megaseliini</taxon>
        <taxon>Megaselia</taxon>
    </lineage>
</organism>
<evidence type="ECO:0000313" key="2">
    <source>
        <dbReference type="EnsemblMetazoa" id="MESCA006677-PA"/>
    </source>
</evidence>
<dbReference type="EMBL" id="CAQQ02178135">
    <property type="status" value="NOT_ANNOTATED_CDS"/>
    <property type="molecule type" value="Genomic_DNA"/>
</dbReference>
<dbReference type="Proteomes" id="UP000015102">
    <property type="component" value="Unassembled WGS sequence"/>
</dbReference>